<gene>
    <name evidence="1" type="ORF">ES332_D07G191000v1</name>
</gene>
<accession>A0A5D2K900</accession>
<reference evidence="1 2" key="1">
    <citation type="submission" date="2019-07" db="EMBL/GenBank/DDBJ databases">
        <title>WGS assembly of Gossypium tomentosum.</title>
        <authorList>
            <person name="Chen Z.J."/>
            <person name="Sreedasyam A."/>
            <person name="Ando A."/>
            <person name="Song Q."/>
            <person name="De L."/>
            <person name="Hulse-Kemp A."/>
            <person name="Ding M."/>
            <person name="Ye W."/>
            <person name="Kirkbride R."/>
            <person name="Jenkins J."/>
            <person name="Plott C."/>
            <person name="Lovell J."/>
            <person name="Lin Y.-M."/>
            <person name="Vaughn R."/>
            <person name="Liu B."/>
            <person name="Li W."/>
            <person name="Simpson S."/>
            <person name="Scheffler B."/>
            <person name="Saski C."/>
            <person name="Grover C."/>
            <person name="Hu G."/>
            <person name="Conover J."/>
            <person name="Carlson J."/>
            <person name="Shu S."/>
            <person name="Boston L."/>
            <person name="Williams M."/>
            <person name="Peterson D."/>
            <person name="Mcgee K."/>
            <person name="Jones D."/>
            <person name="Wendel J."/>
            <person name="Stelly D."/>
            <person name="Grimwood J."/>
            <person name="Schmutz J."/>
        </authorList>
    </citation>
    <scope>NUCLEOTIDE SEQUENCE [LARGE SCALE GENOMIC DNA]</scope>
    <source>
        <strain evidence="1">7179.01</strain>
    </source>
</reference>
<organism evidence="1 2">
    <name type="scientific">Gossypium tomentosum</name>
    <name type="common">Hawaiian cotton</name>
    <name type="synonym">Gossypium sandvicense</name>
    <dbReference type="NCBI Taxonomy" id="34277"/>
    <lineage>
        <taxon>Eukaryota</taxon>
        <taxon>Viridiplantae</taxon>
        <taxon>Streptophyta</taxon>
        <taxon>Embryophyta</taxon>
        <taxon>Tracheophyta</taxon>
        <taxon>Spermatophyta</taxon>
        <taxon>Magnoliopsida</taxon>
        <taxon>eudicotyledons</taxon>
        <taxon>Gunneridae</taxon>
        <taxon>Pentapetalae</taxon>
        <taxon>rosids</taxon>
        <taxon>malvids</taxon>
        <taxon>Malvales</taxon>
        <taxon>Malvaceae</taxon>
        <taxon>Malvoideae</taxon>
        <taxon>Gossypium</taxon>
    </lineage>
</organism>
<dbReference type="EMBL" id="CM017629">
    <property type="protein sequence ID" value="TYH63412.1"/>
    <property type="molecule type" value="Genomic_DNA"/>
</dbReference>
<sequence>MKQGVLTPGRVRLLLHKGLWTLKYFSEGTLVGTWTHQITSLQVCF</sequence>
<evidence type="ECO:0000313" key="1">
    <source>
        <dbReference type="EMBL" id="TYH63412.1"/>
    </source>
</evidence>
<keyword evidence="2" id="KW-1185">Reference proteome</keyword>
<proteinExistence type="predicted"/>
<name>A0A5D2K900_GOSTO</name>
<protein>
    <submittedName>
        <fullName evidence="1">Uncharacterized protein</fullName>
    </submittedName>
</protein>
<dbReference type="Proteomes" id="UP000322667">
    <property type="component" value="Chromosome D07"/>
</dbReference>
<evidence type="ECO:0000313" key="2">
    <source>
        <dbReference type="Proteomes" id="UP000322667"/>
    </source>
</evidence>
<dbReference type="AlphaFoldDB" id="A0A5D2K900"/>